<comment type="caution">
    <text evidence="2">The sequence shown here is derived from an EMBL/GenBank/DDBJ whole genome shotgun (WGS) entry which is preliminary data.</text>
</comment>
<dbReference type="RefSeq" id="WP_169506558.1">
    <property type="nucleotide sequence ID" value="NZ_JABBPN010000023.1"/>
</dbReference>
<proteinExistence type="predicted"/>
<evidence type="ECO:0000313" key="2">
    <source>
        <dbReference type="EMBL" id="NMO97796.1"/>
    </source>
</evidence>
<gene>
    <name evidence="2" type="ORF">HII30_18705</name>
</gene>
<dbReference type="AlphaFoldDB" id="A0A848MBB0"/>
<keyword evidence="3" id="KW-1185">Reference proteome</keyword>
<accession>A0A848MBB0</accession>
<organism evidence="2 3">
    <name type="scientific">Paenibacillus lemnae</name>
    <dbReference type="NCBI Taxonomy" id="1330551"/>
    <lineage>
        <taxon>Bacteria</taxon>
        <taxon>Bacillati</taxon>
        <taxon>Bacillota</taxon>
        <taxon>Bacilli</taxon>
        <taxon>Bacillales</taxon>
        <taxon>Paenibacillaceae</taxon>
        <taxon>Paenibacillus</taxon>
    </lineage>
</organism>
<feature type="region of interest" description="Disordered" evidence="1">
    <location>
        <begin position="36"/>
        <end position="76"/>
    </location>
</feature>
<reference evidence="2 3" key="1">
    <citation type="submission" date="2020-04" db="EMBL/GenBank/DDBJ databases">
        <title>Paenibacillus algicola sp. nov., a novel marine bacterium producing alginate lyase.</title>
        <authorList>
            <person name="Huang H."/>
        </authorList>
    </citation>
    <scope>NUCLEOTIDE SEQUENCE [LARGE SCALE GENOMIC DNA]</scope>
    <source>
        <strain evidence="2 3">L7-75</strain>
    </source>
</reference>
<evidence type="ECO:0000313" key="3">
    <source>
        <dbReference type="Proteomes" id="UP000565468"/>
    </source>
</evidence>
<name>A0A848MBB0_PAELE</name>
<protein>
    <submittedName>
        <fullName evidence="2">Uncharacterized protein</fullName>
    </submittedName>
</protein>
<dbReference type="EMBL" id="JABBPN010000023">
    <property type="protein sequence ID" value="NMO97796.1"/>
    <property type="molecule type" value="Genomic_DNA"/>
</dbReference>
<sequence length="76" mass="8060">MGKALWTAVGVGAAYLLRNKDARQKLMNQVQDLKGKYLSNNTSSQSTTSTPNLTSNTTGNQLASSSSSTTRSPLLP</sequence>
<dbReference type="Proteomes" id="UP000565468">
    <property type="component" value="Unassembled WGS sequence"/>
</dbReference>
<feature type="compositionally biased region" description="Low complexity" evidence="1">
    <location>
        <begin position="39"/>
        <end position="76"/>
    </location>
</feature>
<evidence type="ECO:0000256" key="1">
    <source>
        <dbReference type="SAM" id="MobiDB-lite"/>
    </source>
</evidence>